<proteinExistence type="predicted"/>
<accession>A0A182QYS5</accession>
<feature type="region of interest" description="Disordered" evidence="1">
    <location>
        <begin position="132"/>
        <end position="232"/>
    </location>
</feature>
<feature type="compositionally biased region" description="Low complexity" evidence="1">
    <location>
        <begin position="214"/>
        <end position="232"/>
    </location>
</feature>
<feature type="compositionally biased region" description="Basic and acidic residues" evidence="1">
    <location>
        <begin position="143"/>
        <end position="168"/>
    </location>
</feature>
<name>A0A182QYS5_9DIPT</name>
<dbReference type="EMBL" id="AXCN02001315">
    <property type="status" value="NOT_ANNOTATED_CDS"/>
    <property type="molecule type" value="Genomic_DNA"/>
</dbReference>
<dbReference type="AlphaFoldDB" id="A0A182QYS5"/>
<organism evidence="2 3">
    <name type="scientific">Anopheles farauti</name>
    <dbReference type="NCBI Taxonomy" id="69004"/>
    <lineage>
        <taxon>Eukaryota</taxon>
        <taxon>Metazoa</taxon>
        <taxon>Ecdysozoa</taxon>
        <taxon>Arthropoda</taxon>
        <taxon>Hexapoda</taxon>
        <taxon>Insecta</taxon>
        <taxon>Pterygota</taxon>
        <taxon>Neoptera</taxon>
        <taxon>Endopterygota</taxon>
        <taxon>Diptera</taxon>
        <taxon>Nematocera</taxon>
        <taxon>Culicoidea</taxon>
        <taxon>Culicidae</taxon>
        <taxon>Anophelinae</taxon>
        <taxon>Anopheles</taxon>
    </lineage>
</organism>
<dbReference type="EnsemblMetazoa" id="AFAF019584-RA">
    <property type="protein sequence ID" value="AFAF019584-PA"/>
    <property type="gene ID" value="AFAF019584"/>
</dbReference>
<dbReference type="VEuPathDB" id="VectorBase:AFAF019584"/>
<protein>
    <submittedName>
        <fullName evidence="2">Uncharacterized protein</fullName>
    </submittedName>
</protein>
<dbReference type="Proteomes" id="UP000075886">
    <property type="component" value="Unassembled WGS sequence"/>
</dbReference>
<keyword evidence="3" id="KW-1185">Reference proteome</keyword>
<feature type="compositionally biased region" description="Basic residues" evidence="1">
    <location>
        <begin position="180"/>
        <end position="194"/>
    </location>
</feature>
<feature type="compositionally biased region" description="Basic and acidic residues" evidence="1">
    <location>
        <begin position="195"/>
        <end position="212"/>
    </location>
</feature>
<evidence type="ECO:0000313" key="3">
    <source>
        <dbReference type="Proteomes" id="UP000075886"/>
    </source>
</evidence>
<reference evidence="2" key="2">
    <citation type="submission" date="2020-05" db="UniProtKB">
        <authorList>
            <consortium name="EnsemblMetazoa"/>
        </authorList>
    </citation>
    <scope>IDENTIFICATION</scope>
    <source>
        <strain evidence="2">FAR1</strain>
    </source>
</reference>
<sequence length="247" mass="27314">MSDFVVAPCEVLKYSRTGDRLFRFRLERGGGGTGGRFLLECLGRVQRRAELERVAALVLPVGAGRGEQLFARVEALFAGQLEVLSALLQILRQVGHVQPSDDVRVGCDGSQVTGGGRWQRCRCRCTYQSPSERATRTKARSGGGREERQRRRDDGKLTETGQGREETRISGGYSSDARKSTVRRKSTIGRKSTGRRSEWSERSKQRAGHEPAGHQQQQQSTTEQLSHLSSSSSSFVEVVEVAFIASK</sequence>
<evidence type="ECO:0000256" key="1">
    <source>
        <dbReference type="SAM" id="MobiDB-lite"/>
    </source>
</evidence>
<evidence type="ECO:0000313" key="2">
    <source>
        <dbReference type="EnsemblMetazoa" id="AFAF019584-PA"/>
    </source>
</evidence>
<reference evidence="3" key="1">
    <citation type="submission" date="2014-01" db="EMBL/GenBank/DDBJ databases">
        <title>The Genome Sequence of Anopheles farauti FAR1 (V2).</title>
        <authorList>
            <consortium name="The Broad Institute Genomics Platform"/>
            <person name="Neafsey D.E."/>
            <person name="Besansky N."/>
            <person name="Howell P."/>
            <person name="Walton C."/>
            <person name="Young S.K."/>
            <person name="Zeng Q."/>
            <person name="Gargeya S."/>
            <person name="Fitzgerald M."/>
            <person name="Haas B."/>
            <person name="Abouelleil A."/>
            <person name="Allen A.W."/>
            <person name="Alvarado L."/>
            <person name="Arachchi H.M."/>
            <person name="Berlin A.M."/>
            <person name="Chapman S.B."/>
            <person name="Gainer-Dewar J."/>
            <person name="Goldberg J."/>
            <person name="Griggs A."/>
            <person name="Gujja S."/>
            <person name="Hansen M."/>
            <person name="Howarth C."/>
            <person name="Imamovic A."/>
            <person name="Ireland A."/>
            <person name="Larimer J."/>
            <person name="McCowan C."/>
            <person name="Murphy C."/>
            <person name="Pearson M."/>
            <person name="Poon T.W."/>
            <person name="Priest M."/>
            <person name="Roberts A."/>
            <person name="Saif S."/>
            <person name="Shea T."/>
            <person name="Sisk P."/>
            <person name="Sykes S."/>
            <person name="Wortman J."/>
            <person name="Nusbaum C."/>
            <person name="Birren B."/>
        </authorList>
    </citation>
    <scope>NUCLEOTIDE SEQUENCE [LARGE SCALE GENOMIC DNA]</scope>
    <source>
        <strain evidence="3">FAR1</strain>
    </source>
</reference>